<organism evidence="11 12">
    <name type="scientific">Sphingobium nicotianae</name>
    <dbReference type="NCBI Taxonomy" id="2782607"/>
    <lineage>
        <taxon>Bacteria</taxon>
        <taxon>Pseudomonadati</taxon>
        <taxon>Pseudomonadota</taxon>
        <taxon>Alphaproteobacteria</taxon>
        <taxon>Sphingomonadales</taxon>
        <taxon>Sphingomonadaceae</taxon>
        <taxon>Sphingobium</taxon>
    </lineage>
</organism>
<name>A0A9X1DG37_9SPHN</name>
<feature type="signal peptide" evidence="8">
    <location>
        <begin position="1"/>
        <end position="23"/>
    </location>
</feature>
<dbReference type="AlphaFoldDB" id="A0A9X1DG37"/>
<dbReference type="PROSITE" id="PS51885">
    <property type="entry name" value="NEPRILYSIN"/>
    <property type="match status" value="1"/>
</dbReference>
<evidence type="ECO:0000259" key="10">
    <source>
        <dbReference type="Pfam" id="PF05649"/>
    </source>
</evidence>
<evidence type="ECO:0000256" key="3">
    <source>
        <dbReference type="ARBA" id="ARBA00022670"/>
    </source>
</evidence>
<dbReference type="SUPFAM" id="SSF55486">
    <property type="entry name" value="Metalloproteases ('zincins'), catalytic domain"/>
    <property type="match status" value="1"/>
</dbReference>
<comment type="cofactor">
    <cofactor evidence="1">
        <name>Zn(2+)</name>
        <dbReference type="ChEBI" id="CHEBI:29105"/>
    </cofactor>
</comment>
<dbReference type="PANTHER" id="PTHR11733">
    <property type="entry name" value="ZINC METALLOPROTEASE FAMILY M13 NEPRILYSIN-RELATED"/>
    <property type="match status" value="1"/>
</dbReference>
<dbReference type="GO" id="GO:0016485">
    <property type="term" value="P:protein processing"/>
    <property type="evidence" value="ECO:0007669"/>
    <property type="project" value="TreeGrafter"/>
</dbReference>
<dbReference type="InterPro" id="IPR042089">
    <property type="entry name" value="Peptidase_M13_dom_2"/>
</dbReference>
<keyword evidence="12" id="KW-1185">Reference proteome</keyword>
<dbReference type="InterPro" id="IPR000718">
    <property type="entry name" value="Peptidase_M13"/>
</dbReference>
<dbReference type="Pfam" id="PF01431">
    <property type="entry name" value="Peptidase_M13"/>
    <property type="match status" value="1"/>
</dbReference>
<feature type="chain" id="PRO_5040808408" evidence="8">
    <location>
        <begin position="24"/>
        <end position="682"/>
    </location>
</feature>
<dbReference type="GO" id="GO:0046872">
    <property type="term" value="F:metal ion binding"/>
    <property type="evidence" value="ECO:0007669"/>
    <property type="project" value="UniProtKB-KW"/>
</dbReference>
<dbReference type="EMBL" id="JAHGAW010000016">
    <property type="protein sequence ID" value="MBT2189246.1"/>
    <property type="molecule type" value="Genomic_DNA"/>
</dbReference>
<dbReference type="InterPro" id="IPR018497">
    <property type="entry name" value="Peptidase_M13_C"/>
</dbReference>
<keyword evidence="6" id="KW-0862">Zinc</keyword>
<dbReference type="CDD" id="cd08662">
    <property type="entry name" value="M13"/>
    <property type="match status" value="1"/>
</dbReference>
<dbReference type="RefSeq" id="WP_214625501.1">
    <property type="nucleotide sequence ID" value="NZ_JAHGAW010000016.1"/>
</dbReference>
<evidence type="ECO:0000256" key="1">
    <source>
        <dbReference type="ARBA" id="ARBA00001947"/>
    </source>
</evidence>
<dbReference type="InterPro" id="IPR024079">
    <property type="entry name" value="MetalloPept_cat_dom_sf"/>
</dbReference>
<dbReference type="Gene3D" id="1.10.1380.10">
    <property type="entry name" value="Neutral endopeptidase , domain2"/>
    <property type="match status" value="1"/>
</dbReference>
<evidence type="ECO:0000259" key="9">
    <source>
        <dbReference type="Pfam" id="PF01431"/>
    </source>
</evidence>
<keyword evidence="4" id="KW-0479">Metal-binding</keyword>
<keyword evidence="7" id="KW-0482">Metalloprotease</keyword>
<dbReference type="Proteomes" id="UP001138757">
    <property type="component" value="Unassembled WGS sequence"/>
</dbReference>
<evidence type="ECO:0000313" key="11">
    <source>
        <dbReference type="EMBL" id="MBT2189246.1"/>
    </source>
</evidence>
<protein>
    <submittedName>
        <fullName evidence="11">M13 family metallopeptidase</fullName>
    </submittedName>
</protein>
<evidence type="ECO:0000256" key="2">
    <source>
        <dbReference type="ARBA" id="ARBA00007357"/>
    </source>
</evidence>
<comment type="caution">
    <text evidence="11">The sequence shown here is derived from an EMBL/GenBank/DDBJ whole genome shotgun (WGS) entry which is preliminary data.</text>
</comment>
<feature type="domain" description="Peptidase M13 C-terminal" evidence="9">
    <location>
        <begin position="478"/>
        <end position="678"/>
    </location>
</feature>
<accession>A0A9X1DG37</accession>
<evidence type="ECO:0000256" key="7">
    <source>
        <dbReference type="ARBA" id="ARBA00023049"/>
    </source>
</evidence>
<sequence length="682" mass="74819">MRSIPLLASTFALALSLPVAAPAGTVAANAVAGGTLAKPVMPRYGSWGVDLSARDTRVSPGDDFDDFVNGSWRNRTVIPVDKTSMDGFTDIYDLTLEQKKYVIASQGAQTQIGGLYKSFMDEPAVEKAGDTALRRTLAQIRAIPDKTAFARHMGATAGGFGRAIIDGEVGPDPADPNTNILWLGQGGLGLPDRDYYLKDDFKPKRDAYLAYMTRQLGLAGYPAPARAAAEILAFETEIARLSWVQADRREIEKINNPMTLASLQAYAPGLDWAAYLGGMGVAQPGKLLVAEKSAIQAIAALYARTPLETLKAWEAFGVLAQASPYLPKRYVDSRFQFNKAMYGQEELAPRWKRADTLLDNSLGELMGQIYVADFFPDRSKAMMEELVANLKVAMAKRIAGNDWMAPDTKMAALEKLARMEVMVGHPRTFRDFTALKIDANDLYGNVERSSAFEWQYQLSQLYKPVDREKWGLNPQTVNAYNGGLENKIVFPAGILQAPAFDPDADAAVNYGAIGAIIGHEISHGFDDQGRKIDANGAVRDWWTAADAARFQAQADAFGKQYDGYEPVPGMHVNGKLTMGENIADLAGVLIAYDAYHASLKGKPAPVIDGLTGDQRFFLAYAQFWRAKQRPDAAKAQMASDPHTPSQFRIIGPLRNVDAWYDAFDVKPETKYALKADERVRIW</sequence>
<keyword evidence="5" id="KW-0378">Hydrolase</keyword>
<dbReference type="InterPro" id="IPR008753">
    <property type="entry name" value="Peptidase_M13_N"/>
</dbReference>
<evidence type="ECO:0000256" key="4">
    <source>
        <dbReference type="ARBA" id="ARBA00022723"/>
    </source>
</evidence>
<dbReference type="GO" id="GO:0004222">
    <property type="term" value="F:metalloendopeptidase activity"/>
    <property type="evidence" value="ECO:0007669"/>
    <property type="project" value="InterPro"/>
</dbReference>
<dbReference type="Pfam" id="PF05649">
    <property type="entry name" value="Peptidase_M13_N"/>
    <property type="match status" value="1"/>
</dbReference>
<dbReference type="PRINTS" id="PR00786">
    <property type="entry name" value="NEPRILYSIN"/>
</dbReference>
<keyword evidence="3" id="KW-0645">Protease</keyword>
<feature type="domain" description="Peptidase M13 N-terminal" evidence="10">
    <location>
        <begin position="60"/>
        <end position="426"/>
    </location>
</feature>
<evidence type="ECO:0000256" key="8">
    <source>
        <dbReference type="SAM" id="SignalP"/>
    </source>
</evidence>
<proteinExistence type="inferred from homology"/>
<evidence type="ECO:0000313" key="12">
    <source>
        <dbReference type="Proteomes" id="UP001138757"/>
    </source>
</evidence>
<gene>
    <name evidence="11" type="ORF">KK488_20030</name>
</gene>
<evidence type="ECO:0000256" key="6">
    <source>
        <dbReference type="ARBA" id="ARBA00022833"/>
    </source>
</evidence>
<dbReference type="PANTHER" id="PTHR11733:SF167">
    <property type="entry name" value="FI17812P1-RELATED"/>
    <property type="match status" value="1"/>
</dbReference>
<dbReference type="Gene3D" id="3.40.390.10">
    <property type="entry name" value="Collagenase (Catalytic Domain)"/>
    <property type="match status" value="1"/>
</dbReference>
<evidence type="ECO:0000256" key="5">
    <source>
        <dbReference type="ARBA" id="ARBA00022801"/>
    </source>
</evidence>
<dbReference type="GO" id="GO:0005886">
    <property type="term" value="C:plasma membrane"/>
    <property type="evidence" value="ECO:0007669"/>
    <property type="project" value="TreeGrafter"/>
</dbReference>
<reference evidence="11" key="1">
    <citation type="submission" date="2021-05" db="EMBL/GenBank/DDBJ databases">
        <title>Genome of Sphingobium sp. strain.</title>
        <authorList>
            <person name="Fan R."/>
        </authorList>
    </citation>
    <scope>NUCLEOTIDE SEQUENCE</scope>
    <source>
        <strain evidence="11">H33</strain>
    </source>
</reference>
<comment type="similarity">
    <text evidence="2">Belongs to the peptidase M13 family.</text>
</comment>
<keyword evidence="8" id="KW-0732">Signal</keyword>